<feature type="domain" description="DUF2963" evidence="2">
    <location>
        <begin position="637"/>
        <end position="685"/>
    </location>
</feature>
<feature type="domain" description="DUF2963" evidence="2">
    <location>
        <begin position="347"/>
        <end position="393"/>
    </location>
</feature>
<reference evidence="3 4" key="1">
    <citation type="submission" date="2020-06" db="EMBL/GenBank/DDBJ databases">
        <title>Draft genome sequence of Candidatus Phytoplasma pruni (X-disease group, subgroup 16SrIII-B) strain ChTDIII from Argentina.</title>
        <authorList>
            <person name="Fernandez F.D."/>
            <person name="Zuebert C."/>
            <person name="Huettel B."/>
            <person name="Kube M."/>
            <person name="Conci L.R."/>
        </authorList>
    </citation>
    <scope>NUCLEOTIDE SEQUENCE [LARGE SCALE GENOMIC DNA]</scope>
    <source>
        <strain evidence="3 4">ChTDIII</strain>
    </source>
</reference>
<dbReference type="Proteomes" id="UP000568109">
    <property type="component" value="Unassembled WGS sequence"/>
</dbReference>
<evidence type="ECO:0000313" key="4">
    <source>
        <dbReference type="Proteomes" id="UP000568109"/>
    </source>
</evidence>
<feature type="domain" description="DUF2963" evidence="2">
    <location>
        <begin position="742"/>
        <end position="776"/>
    </location>
</feature>
<dbReference type="Pfam" id="PF11178">
    <property type="entry name" value="DUF2963"/>
    <property type="match status" value="8"/>
</dbReference>
<dbReference type="RefSeq" id="WP_178734080.1">
    <property type="nucleotide sequence ID" value="NZ_JABUOH010000030.1"/>
</dbReference>
<feature type="region of interest" description="Disordered" evidence="1">
    <location>
        <begin position="40"/>
        <end position="70"/>
    </location>
</feature>
<organism evidence="3 4">
    <name type="scientific">Candidatus Phytoplasma pruni</name>
    <dbReference type="NCBI Taxonomy" id="479893"/>
    <lineage>
        <taxon>Bacteria</taxon>
        <taxon>Bacillati</taxon>
        <taxon>Mycoplasmatota</taxon>
        <taxon>Mollicutes</taxon>
        <taxon>Acholeplasmatales</taxon>
        <taxon>Acholeplasmataceae</taxon>
        <taxon>Candidatus Phytoplasma</taxon>
        <taxon>16SrIII (X-disease group)</taxon>
    </lineage>
</organism>
<evidence type="ECO:0000313" key="3">
    <source>
        <dbReference type="EMBL" id="NWN45679.1"/>
    </source>
</evidence>
<dbReference type="InterPro" id="IPR021348">
    <property type="entry name" value="DUF2963"/>
</dbReference>
<feature type="domain" description="DUF2963" evidence="2">
    <location>
        <begin position="117"/>
        <end position="159"/>
    </location>
</feature>
<dbReference type="AlphaFoldDB" id="A0A851HJR6"/>
<proteinExistence type="predicted"/>
<accession>A0A851HJR6</accession>
<protein>
    <submittedName>
        <fullName evidence="3">DUF2963 domain-containing protein</fullName>
    </submittedName>
</protein>
<name>A0A851HJR6_9MOLU</name>
<comment type="caution">
    <text evidence="3">The sequence shown here is derived from an EMBL/GenBank/DDBJ whole genome shotgun (WGS) entry which is preliminary data.</text>
</comment>
<gene>
    <name evidence="3" type="ORF">HR065_01090</name>
</gene>
<evidence type="ECO:0000259" key="2">
    <source>
        <dbReference type="Pfam" id="PF11178"/>
    </source>
</evidence>
<evidence type="ECO:0000256" key="1">
    <source>
        <dbReference type="SAM" id="MobiDB-lite"/>
    </source>
</evidence>
<feature type="domain" description="DUF2963" evidence="2">
    <location>
        <begin position="532"/>
        <end position="582"/>
    </location>
</feature>
<dbReference type="PROSITE" id="PS00018">
    <property type="entry name" value="EF_HAND_1"/>
    <property type="match status" value="1"/>
</dbReference>
<feature type="compositionally biased region" description="Polar residues" evidence="1">
    <location>
        <begin position="45"/>
        <end position="70"/>
    </location>
</feature>
<feature type="domain" description="DUF2963" evidence="2">
    <location>
        <begin position="689"/>
        <end position="740"/>
    </location>
</feature>
<dbReference type="InterPro" id="IPR018247">
    <property type="entry name" value="EF_Hand_1_Ca_BS"/>
</dbReference>
<feature type="domain" description="DUF2963" evidence="2">
    <location>
        <begin position="188"/>
        <end position="237"/>
    </location>
</feature>
<dbReference type="EMBL" id="JABUOH010000030">
    <property type="protein sequence ID" value="NWN45679.1"/>
    <property type="molecule type" value="Genomic_DNA"/>
</dbReference>
<keyword evidence="4" id="KW-1185">Reference proteome</keyword>
<feature type="domain" description="DUF2963" evidence="2">
    <location>
        <begin position="480"/>
        <end position="529"/>
    </location>
</feature>
<sequence length="781" mass="90633">MNYKEFIKKNKKLIIGILAFVLLNVTILLAWKITHSKDEEISPSAEMNNSTETNNNQPSTETEQSNTIQKQEADGTIIIYDRNTEKIIKKIFTNGTIQEFENEVLIKEQFAIRNGEICEYNPQTKLLTKVTTLKSDGSKKPLIVSDFDSKTGNKLKQTNYRLENDNIEYIIDFNPGKADRKKKITHFKVNGAQPSIVLEYDETTGNKLKQTEYRKDNEKIEIITDYDPSKEDKKRKITSFKADGISPSVVLEYDEQHGYLTSQTKYRDNSPKIEHTTLYDPANQDKKTQFTQFKIDGLTPSIHKTYYSNSGYIQQETQFHENIDKKKKVIDYNPATKGQKTKETLLKEDGIKHSIVLEFDPTTGNKLRQTKYRDNSDKIEQIINYNPATNNFMTQVIDYKQEENDKPLVMTDYHEKTQNKLRQTKYRDTTDTIEAVIDYNPEKKDQKTKETIFKGDGINHSIVLEFDPITGNKKQETHYQTSNNCVNFVIDYNPAIQDKKTKITNFKADGKTPLTVLTFDENTGNKLEQKTYQNENNIIRNIINFNPETENKKINYTEFKANGTNISAFLTFDPNTGNRLQQKKYNTNNDKIAQIIDYNPSQDQLLNKITDFKADGETPSKVTEFNDKGKKEKYIQYKDDENIIELTKEYDPTTDKLIKEIEFKGDGINPLIMSIYDKDTSNIIEYREYQDEANLIECLYTYNPNIQERKKQEKHFKSDGTSLSIVVDFDADTGNKKKITRYKQNENKIASVEEYDPTTQAKITTITYQDDGITIKETKRH</sequence>